<evidence type="ECO:0000256" key="1">
    <source>
        <dbReference type="ARBA" id="ARBA00023015"/>
    </source>
</evidence>
<organism evidence="6 7">
    <name type="scientific">Brooklawnia cerclae</name>
    <dbReference type="NCBI Taxonomy" id="349934"/>
    <lineage>
        <taxon>Bacteria</taxon>
        <taxon>Bacillati</taxon>
        <taxon>Actinomycetota</taxon>
        <taxon>Actinomycetes</taxon>
        <taxon>Propionibacteriales</taxon>
        <taxon>Propionibacteriaceae</taxon>
        <taxon>Brooklawnia</taxon>
    </lineage>
</organism>
<evidence type="ECO:0000259" key="5">
    <source>
        <dbReference type="PROSITE" id="PS50977"/>
    </source>
</evidence>
<dbReference type="EMBL" id="JAAMOZ010000001">
    <property type="protein sequence ID" value="NIH55541.1"/>
    <property type="molecule type" value="Genomic_DNA"/>
</dbReference>
<reference evidence="6 7" key="1">
    <citation type="submission" date="2020-02" db="EMBL/GenBank/DDBJ databases">
        <title>Sequencing the genomes of 1000 actinobacteria strains.</title>
        <authorList>
            <person name="Klenk H.-P."/>
        </authorList>
    </citation>
    <scope>NUCLEOTIDE SEQUENCE [LARGE SCALE GENOMIC DNA]</scope>
    <source>
        <strain evidence="6 7">DSM 19609</strain>
    </source>
</reference>
<evidence type="ECO:0000313" key="6">
    <source>
        <dbReference type="EMBL" id="NIH55541.1"/>
    </source>
</evidence>
<dbReference type="Pfam" id="PF00440">
    <property type="entry name" value="TetR_N"/>
    <property type="match status" value="1"/>
</dbReference>
<evidence type="ECO:0000256" key="4">
    <source>
        <dbReference type="PROSITE-ProRule" id="PRU00335"/>
    </source>
</evidence>
<proteinExistence type="predicted"/>
<dbReference type="SUPFAM" id="SSF46689">
    <property type="entry name" value="Homeodomain-like"/>
    <property type="match status" value="1"/>
</dbReference>
<gene>
    <name evidence="6" type="ORF">FB473_000186</name>
</gene>
<dbReference type="InterPro" id="IPR001647">
    <property type="entry name" value="HTH_TetR"/>
</dbReference>
<keyword evidence="1" id="KW-0805">Transcription regulation</keyword>
<protein>
    <submittedName>
        <fullName evidence="6">AcrR family transcriptional regulator</fullName>
    </submittedName>
</protein>
<dbReference type="InterPro" id="IPR050109">
    <property type="entry name" value="HTH-type_TetR-like_transc_reg"/>
</dbReference>
<accession>A0ABX0SFY2</accession>
<comment type="caution">
    <text evidence="6">The sequence shown here is derived from an EMBL/GenBank/DDBJ whole genome shotgun (WGS) entry which is preliminary data.</text>
</comment>
<sequence length="203" mass="21712">MIAQQPSPVDGRSARRVDTRAAILAAATRLFAANGISATSLDDVAAAAGIAKGSIFYNFGSKHGLVSELIDDYANRLENALNEATVGLTGSAALRAVVATLLRSLEEHTDAARVLLSEMFRTDRTWLAGIERWRQVGLRTMLDAMLDADPEADRASTSLRAAAMIGATLVAGLNWLVFNPELDYERVLDAVEQTLGLGEPGDR</sequence>
<evidence type="ECO:0000313" key="7">
    <source>
        <dbReference type="Proteomes" id="UP000749311"/>
    </source>
</evidence>
<dbReference type="Gene3D" id="1.10.357.10">
    <property type="entry name" value="Tetracycline Repressor, domain 2"/>
    <property type="match status" value="1"/>
</dbReference>
<name>A0ABX0SFY2_9ACTN</name>
<keyword evidence="2 4" id="KW-0238">DNA-binding</keyword>
<dbReference type="InterPro" id="IPR009057">
    <property type="entry name" value="Homeodomain-like_sf"/>
</dbReference>
<keyword evidence="7" id="KW-1185">Reference proteome</keyword>
<dbReference type="PRINTS" id="PR00455">
    <property type="entry name" value="HTHTETR"/>
</dbReference>
<dbReference type="RefSeq" id="WP_167163983.1">
    <property type="nucleotide sequence ID" value="NZ_BAAAOO010000012.1"/>
</dbReference>
<dbReference type="PANTHER" id="PTHR30055">
    <property type="entry name" value="HTH-TYPE TRANSCRIPTIONAL REGULATOR RUTR"/>
    <property type="match status" value="1"/>
</dbReference>
<keyword evidence="3" id="KW-0804">Transcription</keyword>
<evidence type="ECO:0000256" key="2">
    <source>
        <dbReference type="ARBA" id="ARBA00023125"/>
    </source>
</evidence>
<dbReference type="Proteomes" id="UP000749311">
    <property type="component" value="Unassembled WGS sequence"/>
</dbReference>
<feature type="domain" description="HTH tetR-type" evidence="5">
    <location>
        <begin position="17"/>
        <end position="77"/>
    </location>
</feature>
<evidence type="ECO:0000256" key="3">
    <source>
        <dbReference type="ARBA" id="ARBA00023163"/>
    </source>
</evidence>
<dbReference type="PROSITE" id="PS50977">
    <property type="entry name" value="HTH_TETR_2"/>
    <property type="match status" value="1"/>
</dbReference>
<dbReference type="PANTHER" id="PTHR30055:SF238">
    <property type="entry name" value="MYCOFACTOCIN BIOSYNTHESIS TRANSCRIPTIONAL REGULATOR MFTR-RELATED"/>
    <property type="match status" value="1"/>
</dbReference>
<feature type="DNA-binding region" description="H-T-H motif" evidence="4">
    <location>
        <begin position="40"/>
        <end position="59"/>
    </location>
</feature>